<protein>
    <recommendedName>
        <fullName evidence="4">Invasion associated locus B (IalB) protein</fullName>
    </recommendedName>
</protein>
<dbReference type="EMBL" id="CACSAS010000001">
    <property type="protein sequence ID" value="CAA0107983.1"/>
    <property type="molecule type" value="Genomic_DNA"/>
</dbReference>
<keyword evidence="1" id="KW-0732">Signal</keyword>
<proteinExistence type="predicted"/>
<accession>A0A5S9PUL7</accession>
<dbReference type="Pfam" id="PF06776">
    <property type="entry name" value="IalB"/>
    <property type="match status" value="1"/>
</dbReference>
<dbReference type="Gene3D" id="2.60.40.1880">
    <property type="entry name" value="Invasion associated locus B (IalB) protein"/>
    <property type="match status" value="1"/>
</dbReference>
<reference evidence="2 3" key="1">
    <citation type="submission" date="2019-12" db="EMBL/GenBank/DDBJ databases">
        <authorList>
            <person name="Reyes-Prieto M."/>
        </authorList>
    </citation>
    <scope>NUCLEOTIDE SEQUENCE [LARGE SCALE GENOMIC DNA]</scope>
    <source>
        <strain evidence="2">HF14-78462</strain>
    </source>
</reference>
<dbReference type="PROSITE" id="PS51257">
    <property type="entry name" value="PROKAR_LIPOPROTEIN"/>
    <property type="match status" value="1"/>
</dbReference>
<dbReference type="InterPro" id="IPR038696">
    <property type="entry name" value="IalB_sf"/>
</dbReference>
<organism evidence="2 3">
    <name type="scientific">Starkeya nomas</name>
    <dbReference type="NCBI Taxonomy" id="2666134"/>
    <lineage>
        <taxon>Bacteria</taxon>
        <taxon>Pseudomonadati</taxon>
        <taxon>Pseudomonadota</taxon>
        <taxon>Alphaproteobacteria</taxon>
        <taxon>Hyphomicrobiales</taxon>
        <taxon>Xanthobacteraceae</taxon>
        <taxon>Starkeya</taxon>
    </lineage>
</organism>
<evidence type="ECO:0000313" key="3">
    <source>
        <dbReference type="Proteomes" id="UP000433050"/>
    </source>
</evidence>
<evidence type="ECO:0008006" key="4">
    <source>
        <dbReference type="Google" id="ProtNLM"/>
    </source>
</evidence>
<keyword evidence="3" id="KW-1185">Reference proteome</keyword>
<gene>
    <name evidence="2" type="ORF">STARVERO_03551</name>
</gene>
<evidence type="ECO:0000313" key="2">
    <source>
        <dbReference type="EMBL" id="CAA0107983.1"/>
    </source>
</evidence>
<sequence>MIRQAPLPHLMLVACLLLSGGARAVGQENPSAPAAASAPAPAAYRIRVSEVVVPEGVPLGQYRRVTTPFENWTLVCDENLKAKQMVCNVSQVIEDRSGALVFSWSLAATQEGKPFMILRTAPQADPNGEISLGFSGRKQPVAVRLEGCNQTVCVGMVPVGPVLREQIGKEAPVTVSYATASGERVTVTASLKGLAKALGTIN</sequence>
<name>A0A5S9PUL7_9HYPH</name>
<evidence type="ECO:0000256" key="1">
    <source>
        <dbReference type="SAM" id="SignalP"/>
    </source>
</evidence>
<dbReference type="AlphaFoldDB" id="A0A5S9PUL7"/>
<feature type="signal peptide" evidence="1">
    <location>
        <begin position="1"/>
        <end position="24"/>
    </location>
</feature>
<feature type="chain" id="PRO_5025071200" description="Invasion associated locus B (IalB) protein" evidence="1">
    <location>
        <begin position="25"/>
        <end position="202"/>
    </location>
</feature>
<dbReference type="Proteomes" id="UP000433050">
    <property type="component" value="Unassembled WGS sequence"/>
</dbReference>
<dbReference type="InterPro" id="IPR010642">
    <property type="entry name" value="Invasion_prot_B"/>
</dbReference>